<keyword evidence="1" id="KW-0238">DNA-binding</keyword>
<protein>
    <recommendedName>
        <fullName evidence="2">HTH CENPB-type domain-containing protein</fullName>
    </recommendedName>
</protein>
<evidence type="ECO:0000313" key="3">
    <source>
        <dbReference type="EMBL" id="KAJ8896778.1"/>
    </source>
</evidence>
<sequence length="166" mass="19418">MVWYASSLERSSLSARHSLLLSSTFGQQFPFKVFAERITPKRKIGRNVVLSADIKEIFKIRIIRLQQVGFEMTRNQICSFALQICNDKGIPHPFSNNYAGKDWLYGFMRRNNDIVKRKAEIFSYCRLMRFNWELVSADLELLGKTIDKMNLYNQPHLIYNVDESGL</sequence>
<dbReference type="Proteomes" id="UP001159363">
    <property type="component" value="Chromosome 1"/>
</dbReference>
<keyword evidence="4" id="KW-1185">Reference proteome</keyword>
<feature type="domain" description="HTH CENPB-type" evidence="2">
    <location>
        <begin position="62"/>
        <end position="118"/>
    </location>
</feature>
<evidence type="ECO:0000256" key="1">
    <source>
        <dbReference type="ARBA" id="ARBA00023125"/>
    </source>
</evidence>
<proteinExistence type="predicted"/>
<name>A0ABQ9IJC1_9NEOP</name>
<dbReference type="InterPro" id="IPR006600">
    <property type="entry name" value="HTH_CenpB_DNA-bd_dom"/>
</dbReference>
<organism evidence="3 4">
    <name type="scientific">Dryococelus australis</name>
    <dbReference type="NCBI Taxonomy" id="614101"/>
    <lineage>
        <taxon>Eukaryota</taxon>
        <taxon>Metazoa</taxon>
        <taxon>Ecdysozoa</taxon>
        <taxon>Arthropoda</taxon>
        <taxon>Hexapoda</taxon>
        <taxon>Insecta</taxon>
        <taxon>Pterygota</taxon>
        <taxon>Neoptera</taxon>
        <taxon>Polyneoptera</taxon>
        <taxon>Phasmatodea</taxon>
        <taxon>Verophasmatodea</taxon>
        <taxon>Anareolatae</taxon>
        <taxon>Phasmatidae</taxon>
        <taxon>Eurycanthinae</taxon>
        <taxon>Dryococelus</taxon>
    </lineage>
</organism>
<evidence type="ECO:0000313" key="4">
    <source>
        <dbReference type="Proteomes" id="UP001159363"/>
    </source>
</evidence>
<reference evidence="3 4" key="1">
    <citation type="submission" date="2023-02" db="EMBL/GenBank/DDBJ databases">
        <title>LHISI_Scaffold_Assembly.</title>
        <authorList>
            <person name="Stuart O.P."/>
            <person name="Cleave R."/>
            <person name="Magrath M.J.L."/>
            <person name="Mikheyev A.S."/>
        </authorList>
    </citation>
    <scope>NUCLEOTIDE SEQUENCE [LARGE SCALE GENOMIC DNA]</scope>
    <source>
        <strain evidence="3">Daus_M_001</strain>
        <tissue evidence="3">Leg muscle</tissue>
    </source>
</reference>
<gene>
    <name evidence="3" type="ORF">PR048_002123</name>
</gene>
<accession>A0ABQ9IJC1</accession>
<comment type="caution">
    <text evidence="3">The sequence shown here is derived from an EMBL/GenBank/DDBJ whole genome shotgun (WGS) entry which is preliminary data.</text>
</comment>
<dbReference type="EMBL" id="JARBHB010000001">
    <property type="protein sequence ID" value="KAJ8896778.1"/>
    <property type="molecule type" value="Genomic_DNA"/>
</dbReference>
<evidence type="ECO:0000259" key="2">
    <source>
        <dbReference type="Pfam" id="PF03221"/>
    </source>
</evidence>
<dbReference type="Pfam" id="PF03221">
    <property type="entry name" value="HTH_Tnp_Tc5"/>
    <property type="match status" value="1"/>
</dbReference>